<protein>
    <recommendedName>
        <fullName evidence="5">Trans-1,2-dihydrobenzene-1,2-diol dehydrogenase</fullName>
        <ecNumber evidence="4">1.1.1.179</ecNumber>
        <ecNumber evidence="3">1.3.1.20</ecNumber>
    </recommendedName>
    <alternativeName>
        <fullName evidence="8">D-xylose 1-dehydrogenase</fullName>
    </alternativeName>
    <alternativeName>
        <fullName evidence="7">D-xylose-NADP dehydrogenase</fullName>
    </alternativeName>
    <alternativeName>
        <fullName evidence="6">Dimeric dihydrodiol dehydrogenase</fullName>
    </alternativeName>
</protein>
<dbReference type="Gene3D" id="3.40.50.720">
    <property type="entry name" value="NAD(P)-binding Rossmann-like Domain"/>
    <property type="match status" value="1"/>
</dbReference>
<keyword evidence="2" id="KW-0560">Oxidoreductase</keyword>
<evidence type="ECO:0000313" key="14">
    <source>
        <dbReference type="RefSeq" id="XP_017774035.1"/>
    </source>
</evidence>
<evidence type="ECO:0000313" key="13">
    <source>
        <dbReference type="Proteomes" id="UP000695000"/>
    </source>
</evidence>
<comment type="catalytic activity">
    <reaction evidence="9">
        <text>(1R,2R)-1,2-dihydrobenzene-1,2-diol + NADP(+) = catechol + NADPH + H(+)</text>
        <dbReference type="Rhea" id="RHEA:16729"/>
        <dbReference type="ChEBI" id="CHEBI:10702"/>
        <dbReference type="ChEBI" id="CHEBI:15378"/>
        <dbReference type="ChEBI" id="CHEBI:18135"/>
        <dbReference type="ChEBI" id="CHEBI:57783"/>
        <dbReference type="ChEBI" id="CHEBI:58349"/>
        <dbReference type="EC" id="1.3.1.20"/>
    </reaction>
</comment>
<dbReference type="Pfam" id="PF22725">
    <property type="entry name" value="GFO_IDH_MocA_C3"/>
    <property type="match status" value="1"/>
</dbReference>
<comment type="catalytic activity">
    <reaction evidence="10">
        <text>D-xylose + NADP(+) = D-xylono-1,5-lactone + NADPH + H(+)</text>
        <dbReference type="Rhea" id="RHEA:22000"/>
        <dbReference type="ChEBI" id="CHEBI:15378"/>
        <dbReference type="ChEBI" id="CHEBI:15867"/>
        <dbReference type="ChEBI" id="CHEBI:53455"/>
        <dbReference type="ChEBI" id="CHEBI:57783"/>
        <dbReference type="ChEBI" id="CHEBI:58349"/>
        <dbReference type="EC" id="1.1.1.179"/>
    </reaction>
</comment>
<evidence type="ECO:0000256" key="5">
    <source>
        <dbReference type="ARBA" id="ARBA00040603"/>
    </source>
</evidence>
<evidence type="ECO:0000256" key="2">
    <source>
        <dbReference type="ARBA" id="ARBA00023002"/>
    </source>
</evidence>
<dbReference type="InterPro" id="IPR036291">
    <property type="entry name" value="NAD(P)-bd_dom_sf"/>
</dbReference>
<dbReference type="RefSeq" id="XP_017774035.1">
    <property type="nucleotide sequence ID" value="XM_017918546.1"/>
</dbReference>
<proteinExistence type="inferred from homology"/>
<evidence type="ECO:0000256" key="4">
    <source>
        <dbReference type="ARBA" id="ARBA00038984"/>
    </source>
</evidence>
<dbReference type="EC" id="1.3.1.20" evidence="3"/>
<evidence type="ECO:0000256" key="1">
    <source>
        <dbReference type="ARBA" id="ARBA00010928"/>
    </source>
</evidence>
<dbReference type="GeneID" id="108560837"/>
<dbReference type="Pfam" id="PF01408">
    <property type="entry name" value="GFO_IDH_MocA"/>
    <property type="match status" value="1"/>
</dbReference>
<dbReference type="Gene3D" id="3.30.360.10">
    <property type="entry name" value="Dihydrodipicolinate Reductase, domain 2"/>
    <property type="match status" value="1"/>
</dbReference>
<evidence type="ECO:0000256" key="7">
    <source>
        <dbReference type="ARBA" id="ARBA00042988"/>
    </source>
</evidence>
<evidence type="ECO:0000256" key="6">
    <source>
        <dbReference type="ARBA" id="ARBA00042926"/>
    </source>
</evidence>
<name>A0ABM1MHI5_NICVS</name>
<evidence type="ECO:0000256" key="3">
    <source>
        <dbReference type="ARBA" id="ARBA00038853"/>
    </source>
</evidence>
<sequence>MALRWGIASAGKISNDFVCALQTLPDKNHEVVAVAARSLETAKVFSEKLNIPQAIEGYESLAKCENIDIVYVGVINTGHFEVSKMMLQHGKHVLCEKPLTLNRKQSQELVAFAKEKKLFLMEAVWSRCFPIYKKLRETLDSGIIGDVKYVNACFGFPIAEVPRLNTKELGGGTILDLGVYTLQFCQFVFKGLKPTKFLGSGYLNVNNVDESANAIIQYPGKATAVISTTSVATFSNEATIIGTKGAIKIPMFWCPTKMEINDETFEFELPKSQAEFNFFHSTGLSYEAEECRRCIKDGLLESPHMSHEESLGLSELMDMWRKNVGVVFEQDL</sequence>
<dbReference type="EC" id="1.1.1.179" evidence="4"/>
<dbReference type="InterPro" id="IPR000683">
    <property type="entry name" value="Gfo/Idh/MocA-like_OxRdtase_N"/>
</dbReference>
<gene>
    <name evidence="14" type="primary">LOC108560837</name>
</gene>
<organism evidence="13 14">
    <name type="scientific">Nicrophorus vespilloides</name>
    <name type="common">Boreal carrion beetle</name>
    <dbReference type="NCBI Taxonomy" id="110193"/>
    <lineage>
        <taxon>Eukaryota</taxon>
        <taxon>Metazoa</taxon>
        <taxon>Ecdysozoa</taxon>
        <taxon>Arthropoda</taxon>
        <taxon>Hexapoda</taxon>
        <taxon>Insecta</taxon>
        <taxon>Pterygota</taxon>
        <taxon>Neoptera</taxon>
        <taxon>Endopterygota</taxon>
        <taxon>Coleoptera</taxon>
        <taxon>Polyphaga</taxon>
        <taxon>Staphyliniformia</taxon>
        <taxon>Silphidae</taxon>
        <taxon>Nicrophorinae</taxon>
        <taxon>Nicrophorus</taxon>
    </lineage>
</organism>
<evidence type="ECO:0000256" key="9">
    <source>
        <dbReference type="ARBA" id="ARBA00047423"/>
    </source>
</evidence>
<evidence type="ECO:0000256" key="8">
    <source>
        <dbReference type="ARBA" id="ARBA00043025"/>
    </source>
</evidence>
<dbReference type="PANTHER" id="PTHR22604">
    <property type="entry name" value="OXIDOREDUCTASES"/>
    <property type="match status" value="1"/>
</dbReference>
<dbReference type="InterPro" id="IPR055170">
    <property type="entry name" value="GFO_IDH_MocA-like_dom"/>
</dbReference>
<dbReference type="InterPro" id="IPR050984">
    <property type="entry name" value="Gfo/Idh/MocA_domain"/>
</dbReference>
<evidence type="ECO:0000259" key="12">
    <source>
        <dbReference type="Pfam" id="PF22725"/>
    </source>
</evidence>
<reference evidence="14" key="1">
    <citation type="submission" date="2025-08" db="UniProtKB">
        <authorList>
            <consortium name="RefSeq"/>
        </authorList>
    </citation>
    <scope>IDENTIFICATION</scope>
    <source>
        <tissue evidence="14">Whole Larva</tissue>
    </source>
</reference>
<comment type="similarity">
    <text evidence="1">Belongs to the Gfo/Idh/MocA family.</text>
</comment>
<evidence type="ECO:0000256" key="10">
    <source>
        <dbReference type="ARBA" id="ARBA00049233"/>
    </source>
</evidence>
<dbReference type="SUPFAM" id="SSF55347">
    <property type="entry name" value="Glyceraldehyde-3-phosphate dehydrogenase-like, C-terminal domain"/>
    <property type="match status" value="1"/>
</dbReference>
<feature type="domain" description="Gfo/Idh/MocA-like oxidoreductase N-terminal" evidence="11">
    <location>
        <begin position="4"/>
        <end position="121"/>
    </location>
</feature>
<evidence type="ECO:0000259" key="11">
    <source>
        <dbReference type="Pfam" id="PF01408"/>
    </source>
</evidence>
<dbReference type="Proteomes" id="UP000695000">
    <property type="component" value="Unplaced"/>
</dbReference>
<dbReference type="SUPFAM" id="SSF51735">
    <property type="entry name" value="NAD(P)-binding Rossmann-fold domains"/>
    <property type="match status" value="1"/>
</dbReference>
<dbReference type="PANTHER" id="PTHR22604:SF105">
    <property type="entry name" value="TRANS-1,2-DIHYDROBENZENE-1,2-DIOL DEHYDROGENASE"/>
    <property type="match status" value="1"/>
</dbReference>
<feature type="domain" description="GFO/IDH/MocA-like oxidoreductase" evidence="12">
    <location>
        <begin position="132"/>
        <end position="247"/>
    </location>
</feature>
<keyword evidence="13" id="KW-1185">Reference proteome</keyword>
<accession>A0ABM1MHI5</accession>